<dbReference type="Gene3D" id="1.10.260.40">
    <property type="entry name" value="lambda repressor-like DNA-binding domains"/>
    <property type="match status" value="1"/>
</dbReference>
<evidence type="ECO:0000259" key="1">
    <source>
        <dbReference type="PROSITE" id="PS50943"/>
    </source>
</evidence>
<reference evidence="2" key="1">
    <citation type="journal article" date="2021" name="Proc. Natl. Acad. Sci. U.S.A.">
        <title>A Catalog of Tens of Thousands of Viruses from Human Metagenomes Reveals Hidden Associations with Chronic Diseases.</title>
        <authorList>
            <person name="Tisza M.J."/>
            <person name="Buck C.B."/>
        </authorList>
    </citation>
    <scope>NUCLEOTIDE SEQUENCE</scope>
    <source>
        <strain evidence="2">Ctr0N4</strain>
    </source>
</reference>
<dbReference type="InterPro" id="IPR010982">
    <property type="entry name" value="Lambda_DNA-bd_dom_sf"/>
</dbReference>
<dbReference type="PROSITE" id="PS50943">
    <property type="entry name" value="HTH_CROC1"/>
    <property type="match status" value="1"/>
</dbReference>
<dbReference type="Pfam" id="PF01381">
    <property type="entry name" value="HTH_3"/>
    <property type="match status" value="1"/>
</dbReference>
<accession>A0A8S5M035</accession>
<evidence type="ECO:0000313" key="2">
    <source>
        <dbReference type="EMBL" id="DAD75566.1"/>
    </source>
</evidence>
<dbReference type="CDD" id="cd00093">
    <property type="entry name" value="HTH_XRE"/>
    <property type="match status" value="1"/>
</dbReference>
<name>A0A8S5M035_9CAUD</name>
<dbReference type="EMBL" id="BK014786">
    <property type="protein sequence ID" value="DAD75566.1"/>
    <property type="molecule type" value="Genomic_DNA"/>
</dbReference>
<dbReference type="SMART" id="SM00530">
    <property type="entry name" value="HTH_XRE"/>
    <property type="match status" value="1"/>
</dbReference>
<dbReference type="SUPFAM" id="SSF47413">
    <property type="entry name" value="lambda repressor-like DNA-binding domains"/>
    <property type="match status" value="1"/>
</dbReference>
<feature type="domain" description="HTH cro/C1-type" evidence="1">
    <location>
        <begin position="7"/>
        <end position="61"/>
    </location>
</feature>
<dbReference type="InterPro" id="IPR001387">
    <property type="entry name" value="Cro/C1-type_HTH"/>
</dbReference>
<dbReference type="GO" id="GO:0003677">
    <property type="term" value="F:DNA binding"/>
    <property type="evidence" value="ECO:0007669"/>
    <property type="project" value="InterPro"/>
</dbReference>
<sequence length="146" mass="16209">MAFGEKLKVLMRDQGLTQSELSALTGVGKSSISQYLSGKNEPAKARKREIARALGVQDDYFEQFAPIAEIRPNDAVNVPVDLVARLMGKSKAFVTQGLQDGVFPWGYAVKLKQWSYFVSAVKFTELTGIEIPMNKEECSNENHSHI</sequence>
<proteinExistence type="predicted"/>
<organism evidence="2">
    <name type="scientific">Siphoviridae sp. ctr0N4</name>
    <dbReference type="NCBI Taxonomy" id="2826473"/>
    <lineage>
        <taxon>Viruses</taxon>
        <taxon>Duplodnaviria</taxon>
        <taxon>Heunggongvirae</taxon>
        <taxon>Uroviricota</taxon>
        <taxon>Caudoviricetes</taxon>
    </lineage>
</organism>
<protein>
    <submittedName>
        <fullName evidence="2">Helix-turn-helix domain protein</fullName>
    </submittedName>
</protein>